<evidence type="ECO:0000259" key="1">
    <source>
        <dbReference type="Pfam" id="PF02602"/>
    </source>
</evidence>
<keyword evidence="3" id="KW-1185">Reference proteome</keyword>
<evidence type="ECO:0000313" key="3">
    <source>
        <dbReference type="Proteomes" id="UP001187682"/>
    </source>
</evidence>
<evidence type="ECO:0000313" key="2">
    <source>
        <dbReference type="EMBL" id="SPO01331.1"/>
    </source>
</evidence>
<dbReference type="GO" id="GO:0004852">
    <property type="term" value="F:uroporphyrinogen-III synthase activity"/>
    <property type="evidence" value="ECO:0007669"/>
    <property type="project" value="InterPro"/>
</dbReference>
<proteinExistence type="predicted"/>
<comment type="caution">
    <text evidence="2">The sequence shown here is derived from an EMBL/GenBank/DDBJ whole genome shotgun (WGS) entry which is preliminary data.</text>
</comment>
<reference evidence="2" key="1">
    <citation type="submission" date="2018-03" db="EMBL/GenBank/DDBJ databases">
        <authorList>
            <person name="Guldener U."/>
        </authorList>
    </citation>
    <scope>NUCLEOTIDE SEQUENCE</scope>
</reference>
<name>A0AAE8SU46_9PEZI</name>
<dbReference type="InterPro" id="IPR039793">
    <property type="entry name" value="UROS/Hem4"/>
</dbReference>
<gene>
    <name evidence="2" type="ORF">DNG_04007</name>
</gene>
<dbReference type="GO" id="GO:0006780">
    <property type="term" value="P:uroporphyrinogen III biosynthetic process"/>
    <property type="evidence" value="ECO:0007669"/>
    <property type="project" value="InterPro"/>
</dbReference>
<accession>A0AAE8SU46</accession>
<dbReference type="Pfam" id="PF02602">
    <property type="entry name" value="HEM4"/>
    <property type="match status" value="1"/>
</dbReference>
<sequence length="313" mass="34938">MSSIPTAKPVTRVPVLFLKTRSTPTDAYEDLFSQQPLEGQFLEPRFVPVLRHTFKDDGMSKVEAALREERINNTPEGSYGGMIFTSQRAVEAFAALVERGRDPTWPRLRDVPIYSVGPATTRALRATPHGSRLQVFGEHTGTGEALAAFMLDHYREWYKDRATLPPLLFLVGEQRRDVIPRTLMDEKLPEDRRIRVDEVEVYGTGVMESFPVDLERALEELRTRPVLWVIVFSPTGSEAMLKGTGFLDEAGKVRAGDEGRPREGPQILVATIGPTTRDWLNGFGFTPHVCAERPSPEGVLSGIALYMKALSEA</sequence>
<dbReference type="InterPro" id="IPR036108">
    <property type="entry name" value="4pyrrol_syn_uPrphyn_synt_sf"/>
</dbReference>
<dbReference type="SUPFAM" id="SSF69618">
    <property type="entry name" value="HemD-like"/>
    <property type="match status" value="1"/>
</dbReference>
<dbReference type="CDD" id="cd06578">
    <property type="entry name" value="HemD"/>
    <property type="match status" value="1"/>
</dbReference>
<dbReference type="Gene3D" id="3.40.50.10090">
    <property type="match status" value="2"/>
</dbReference>
<dbReference type="PANTHER" id="PTHR12390:SF0">
    <property type="entry name" value="UROPORPHYRINOGEN-III SYNTHASE"/>
    <property type="match status" value="1"/>
</dbReference>
<dbReference type="GO" id="GO:0005829">
    <property type="term" value="C:cytosol"/>
    <property type="evidence" value="ECO:0007669"/>
    <property type="project" value="TreeGrafter"/>
</dbReference>
<dbReference type="AlphaFoldDB" id="A0AAE8SU46"/>
<dbReference type="EMBL" id="ONZQ02000005">
    <property type="protein sequence ID" value="SPO01331.1"/>
    <property type="molecule type" value="Genomic_DNA"/>
</dbReference>
<dbReference type="PANTHER" id="PTHR12390">
    <property type="entry name" value="UROPORPHYRINOGEN III SYNTHASE"/>
    <property type="match status" value="1"/>
</dbReference>
<protein>
    <submittedName>
        <fullName evidence="2">Related to uroporphyrinogen III synthase</fullName>
    </submittedName>
</protein>
<feature type="domain" description="Tetrapyrrole biosynthesis uroporphyrinogen III synthase" evidence="1">
    <location>
        <begin position="36"/>
        <end position="300"/>
    </location>
</feature>
<dbReference type="InterPro" id="IPR003754">
    <property type="entry name" value="4pyrrol_synth_uPrphyn_synth"/>
</dbReference>
<dbReference type="FunFam" id="3.40.50.10090:FF:000011">
    <property type="entry name" value="Uroporphyrinogen-III synthase (UroS), putative"/>
    <property type="match status" value="1"/>
</dbReference>
<dbReference type="Proteomes" id="UP001187682">
    <property type="component" value="Unassembled WGS sequence"/>
</dbReference>
<organism evidence="2 3">
    <name type="scientific">Cephalotrichum gorgonifer</name>
    <dbReference type="NCBI Taxonomy" id="2041049"/>
    <lineage>
        <taxon>Eukaryota</taxon>
        <taxon>Fungi</taxon>
        <taxon>Dikarya</taxon>
        <taxon>Ascomycota</taxon>
        <taxon>Pezizomycotina</taxon>
        <taxon>Sordariomycetes</taxon>
        <taxon>Hypocreomycetidae</taxon>
        <taxon>Microascales</taxon>
        <taxon>Microascaceae</taxon>
        <taxon>Cephalotrichum</taxon>
    </lineage>
</organism>